<name>X0TZH5_9ZZZZ</name>
<proteinExistence type="predicted"/>
<organism evidence="2">
    <name type="scientific">marine sediment metagenome</name>
    <dbReference type="NCBI Taxonomy" id="412755"/>
    <lineage>
        <taxon>unclassified sequences</taxon>
        <taxon>metagenomes</taxon>
        <taxon>ecological metagenomes</taxon>
    </lineage>
</organism>
<evidence type="ECO:0000313" key="2">
    <source>
        <dbReference type="EMBL" id="GAF92521.1"/>
    </source>
</evidence>
<dbReference type="AlphaFoldDB" id="X0TZH5"/>
<feature type="region of interest" description="Disordered" evidence="1">
    <location>
        <begin position="17"/>
        <end position="40"/>
    </location>
</feature>
<comment type="caution">
    <text evidence="2">The sequence shown here is derived from an EMBL/GenBank/DDBJ whole genome shotgun (WGS) entry which is preliminary data.</text>
</comment>
<accession>X0TZH5</accession>
<protein>
    <submittedName>
        <fullName evidence="2">Uncharacterized protein</fullName>
    </submittedName>
</protein>
<feature type="non-terminal residue" evidence="2">
    <location>
        <position position="1"/>
    </location>
</feature>
<sequence length="40" mass="4458">LLAITLMEKETLDDSQIRELLGFPPGKNREDSRGEAAKSK</sequence>
<feature type="compositionally biased region" description="Basic and acidic residues" evidence="1">
    <location>
        <begin position="27"/>
        <end position="40"/>
    </location>
</feature>
<evidence type="ECO:0000256" key="1">
    <source>
        <dbReference type="SAM" id="MobiDB-lite"/>
    </source>
</evidence>
<reference evidence="2" key="1">
    <citation type="journal article" date="2014" name="Front. Microbiol.">
        <title>High frequency of phylogenetically diverse reductive dehalogenase-homologous genes in deep subseafloor sedimentary metagenomes.</title>
        <authorList>
            <person name="Kawai M."/>
            <person name="Futagami T."/>
            <person name="Toyoda A."/>
            <person name="Takaki Y."/>
            <person name="Nishi S."/>
            <person name="Hori S."/>
            <person name="Arai W."/>
            <person name="Tsubouchi T."/>
            <person name="Morono Y."/>
            <person name="Uchiyama I."/>
            <person name="Ito T."/>
            <person name="Fujiyama A."/>
            <person name="Inagaki F."/>
            <person name="Takami H."/>
        </authorList>
    </citation>
    <scope>NUCLEOTIDE SEQUENCE</scope>
    <source>
        <strain evidence="2">Expedition CK06-06</strain>
    </source>
</reference>
<dbReference type="EMBL" id="BARS01018265">
    <property type="protein sequence ID" value="GAF92521.1"/>
    <property type="molecule type" value="Genomic_DNA"/>
</dbReference>
<gene>
    <name evidence="2" type="ORF">S01H1_29736</name>
</gene>